<dbReference type="EMBL" id="KB910154">
    <property type="protein sequence ID" value="EOB11366.1"/>
    <property type="molecule type" value="Genomic_DNA"/>
</dbReference>
<sequence length="566" mass="64317">MSKDQKHFPVKALIRIRPGNNFLEYTDKIVKIEKENGIVSEFHFDKVLGPSATQNQVFKSIKEELTRFREGYNTTIFCYGNTGAGKTHTMIGNNKQQGLIYNVIGELLKENHDKRGSSRHFDNGSNDMRINKDKEFNHNRINDDMRINNNQTKNHDNIGILSPFLSISYLEIYNEKVYDLLDPKELNLRESNGVILVPGLSSKKIFNLKDFDLIFKKGLENRTTGETKLNQFSSRSHSILRIQRGDVKLHLIDLAGSENNRKTGNEGVRLTESSNINRSLFVLAKVVNSIINKEIRIPYRDSKLTRLLQDSLGGNSVCCIIANINDDESCIGDTINTLMFATKSKKIINKSGKIECGKKVDGRVVGGNKVDNKVSRGNNNPLSLTAKLPLTTAKFSNKPSLSTPLDDKTNLIKPKRRKKDNSSLSLSSSFYEKPDIILTPNTKEKSYKAFLKRAMEFEEAGKLKEALDDYKTIQKFNESQFVESKIENLINQLKNNKKKVKVSQREVLDILNSGKFVNIKRISCIGDKRAQSIVEFIEGGNYFESLEDLRLIFTEKVVSRIRSYVE</sequence>
<feature type="coiled-coil region" evidence="2">
    <location>
        <begin position="479"/>
        <end position="506"/>
    </location>
</feature>
<evidence type="ECO:0000256" key="1">
    <source>
        <dbReference type="PROSITE-ProRule" id="PRU00283"/>
    </source>
</evidence>
<dbReference type="PRINTS" id="PR00380">
    <property type="entry name" value="KINESINHEAVY"/>
</dbReference>
<dbReference type="GO" id="GO:0008017">
    <property type="term" value="F:microtubule binding"/>
    <property type="evidence" value="ECO:0007669"/>
    <property type="project" value="InterPro"/>
</dbReference>
<comment type="similarity">
    <text evidence="1">Belongs to the TRAFAC class myosin-kinesin ATPase superfamily. Kinesin family.</text>
</comment>
<dbReference type="SMART" id="SM00129">
    <property type="entry name" value="KISc"/>
    <property type="match status" value="1"/>
</dbReference>
<keyword evidence="5" id="KW-1185">Reference proteome</keyword>
<evidence type="ECO:0000313" key="4">
    <source>
        <dbReference type="EMBL" id="EOB11366.1"/>
    </source>
</evidence>
<dbReference type="GO" id="GO:0005524">
    <property type="term" value="F:ATP binding"/>
    <property type="evidence" value="ECO:0007669"/>
    <property type="project" value="UniProtKB-UniRule"/>
</dbReference>
<dbReference type="InterPro" id="IPR027417">
    <property type="entry name" value="P-loop_NTPase"/>
</dbReference>
<feature type="binding site" evidence="1">
    <location>
        <begin position="80"/>
        <end position="87"/>
    </location>
    <ligand>
        <name>ATP</name>
        <dbReference type="ChEBI" id="CHEBI:30616"/>
    </ligand>
</feature>
<dbReference type="AlphaFoldDB" id="R0KL74"/>
<dbReference type="GO" id="GO:0005874">
    <property type="term" value="C:microtubule"/>
    <property type="evidence" value="ECO:0007669"/>
    <property type="project" value="TreeGrafter"/>
</dbReference>
<dbReference type="Proteomes" id="UP000016927">
    <property type="component" value="Unassembled WGS sequence"/>
</dbReference>
<dbReference type="PANTHER" id="PTHR24115:SF1000">
    <property type="entry name" value="KINESIN-LIKE PROTEIN KIF22"/>
    <property type="match status" value="1"/>
</dbReference>
<keyword evidence="2" id="KW-0175">Coiled coil</keyword>
<organism evidence="4 5">
    <name type="scientific">Nosema bombycis (strain CQ1 / CVCC 102059)</name>
    <name type="common">Microsporidian parasite</name>
    <name type="synonym">Pebrine of silkworm</name>
    <dbReference type="NCBI Taxonomy" id="578461"/>
    <lineage>
        <taxon>Eukaryota</taxon>
        <taxon>Fungi</taxon>
        <taxon>Fungi incertae sedis</taxon>
        <taxon>Microsporidia</taxon>
        <taxon>Nosematidae</taxon>
        <taxon>Nosema</taxon>
    </lineage>
</organism>
<dbReference type="STRING" id="578461.R0KL74"/>
<reference evidence="4 5" key="1">
    <citation type="journal article" date="2013" name="BMC Genomics">
        <title>Comparative genomics of parasitic silkworm microsporidia reveal an association between genome expansion and host adaptation.</title>
        <authorList>
            <person name="Pan G."/>
            <person name="Xu J."/>
            <person name="Li T."/>
            <person name="Xia Q."/>
            <person name="Liu S.L."/>
            <person name="Zhang G."/>
            <person name="Li S."/>
            <person name="Li C."/>
            <person name="Liu H."/>
            <person name="Yang L."/>
            <person name="Liu T."/>
            <person name="Zhang X."/>
            <person name="Wu Z."/>
            <person name="Fan W."/>
            <person name="Dang X."/>
            <person name="Xiang H."/>
            <person name="Tao M."/>
            <person name="Li Y."/>
            <person name="Hu J."/>
            <person name="Li Z."/>
            <person name="Lin L."/>
            <person name="Luo J."/>
            <person name="Geng L."/>
            <person name="Wang L."/>
            <person name="Long M."/>
            <person name="Wan Y."/>
            <person name="He N."/>
            <person name="Zhang Z."/>
            <person name="Lu C."/>
            <person name="Keeling P.J."/>
            <person name="Wang J."/>
            <person name="Xiang Z."/>
            <person name="Zhou Z."/>
        </authorList>
    </citation>
    <scope>NUCLEOTIDE SEQUENCE [LARGE SCALE GENOMIC DNA]</scope>
    <source>
        <strain evidence="5">CQ1 / CVCC 102059</strain>
    </source>
</reference>
<proteinExistence type="inferred from homology"/>
<feature type="domain" description="Kinesin motor" evidence="3">
    <location>
        <begin position="9"/>
        <end position="347"/>
    </location>
</feature>
<keyword evidence="1" id="KW-0505">Motor protein</keyword>
<evidence type="ECO:0000313" key="5">
    <source>
        <dbReference type="Proteomes" id="UP000016927"/>
    </source>
</evidence>
<dbReference type="Pfam" id="PF00225">
    <property type="entry name" value="Kinesin"/>
    <property type="match status" value="1"/>
</dbReference>
<dbReference type="OrthoDB" id="3176171at2759"/>
<dbReference type="SUPFAM" id="SSF52540">
    <property type="entry name" value="P-loop containing nucleoside triphosphate hydrolases"/>
    <property type="match status" value="1"/>
</dbReference>
<gene>
    <name evidence="4" type="primary">KIF22</name>
    <name evidence="4" type="ORF">NBO_1247g0002</name>
</gene>
<keyword evidence="1" id="KW-0067">ATP-binding</keyword>
<dbReference type="InterPro" id="IPR001752">
    <property type="entry name" value="Kinesin_motor_dom"/>
</dbReference>
<name>R0KL74_NOSB1</name>
<dbReference type="GO" id="GO:0007018">
    <property type="term" value="P:microtubule-based movement"/>
    <property type="evidence" value="ECO:0007669"/>
    <property type="project" value="InterPro"/>
</dbReference>
<evidence type="ECO:0000256" key="2">
    <source>
        <dbReference type="SAM" id="Coils"/>
    </source>
</evidence>
<dbReference type="PROSITE" id="PS50067">
    <property type="entry name" value="KINESIN_MOTOR_2"/>
    <property type="match status" value="1"/>
</dbReference>
<keyword evidence="1" id="KW-0547">Nucleotide-binding</keyword>
<accession>R0KL74</accession>
<dbReference type="GO" id="GO:0005871">
    <property type="term" value="C:kinesin complex"/>
    <property type="evidence" value="ECO:0007669"/>
    <property type="project" value="TreeGrafter"/>
</dbReference>
<dbReference type="SUPFAM" id="SSF47781">
    <property type="entry name" value="RuvA domain 2-like"/>
    <property type="match status" value="1"/>
</dbReference>
<dbReference type="InterPro" id="IPR010994">
    <property type="entry name" value="RuvA_2-like"/>
</dbReference>
<dbReference type="GO" id="GO:0016887">
    <property type="term" value="F:ATP hydrolysis activity"/>
    <property type="evidence" value="ECO:0007669"/>
    <property type="project" value="TreeGrafter"/>
</dbReference>
<evidence type="ECO:0000259" key="3">
    <source>
        <dbReference type="PROSITE" id="PS50067"/>
    </source>
</evidence>
<protein>
    <submittedName>
        <fullName evidence="4">Kinesin-like protein KIF22</fullName>
    </submittedName>
</protein>
<dbReference type="PANTHER" id="PTHR24115">
    <property type="entry name" value="KINESIN-RELATED"/>
    <property type="match status" value="1"/>
</dbReference>
<dbReference type="Gene3D" id="3.40.850.10">
    <property type="entry name" value="Kinesin motor domain"/>
    <property type="match status" value="1"/>
</dbReference>
<dbReference type="OMA" id="SHTIMEM"/>
<dbReference type="HOGENOM" id="CLU_001485_27_3_1"/>
<dbReference type="Gene3D" id="1.10.150.280">
    <property type="entry name" value="AF1531-like domain"/>
    <property type="match status" value="1"/>
</dbReference>
<dbReference type="VEuPathDB" id="MicrosporidiaDB:NBO_1247g0002"/>
<dbReference type="InterPro" id="IPR036961">
    <property type="entry name" value="Kinesin_motor_dom_sf"/>
</dbReference>
<dbReference type="InterPro" id="IPR027640">
    <property type="entry name" value="Kinesin-like_fam"/>
</dbReference>
<dbReference type="GO" id="GO:0008574">
    <property type="term" value="F:plus-end-directed microtubule motor activity"/>
    <property type="evidence" value="ECO:0007669"/>
    <property type="project" value="TreeGrafter"/>
</dbReference>